<feature type="domain" description="NAD-dependent epimerase/dehydratase" evidence="3">
    <location>
        <begin position="10"/>
        <end position="265"/>
    </location>
</feature>
<dbReference type="SUPFAM" id="SSF51735">
    <property type="entry name" value="NAD(P)-binding Rossmann-fold domains"/>
    <property type="match status" value="1"/>
</dbReference>
<sequence>MHSVQAPAKVLVTGANGFLALHVVQQLLEQGYFVRGTVRSAAKGEWIKNKFPAFSSKLEYVIVEDITKEGAFDEAIKGMDAVLHTASPVPDNFAGNYDTIYVPAVKGTTSIFNSLKGSTTVKRVVFTSSFVAMMEPHESGYHYTEADWNNNASTLIKKSPNDLPGVMIYLAAKTDAEHIAWDFYNEHKGQVQWDLVTLNPPYIWGPMLQDEPNFSSNLVYRLAFEEKPEDKVGQHAGSWIDVRDTAKAHVLSLQKEKAGGERFLIAGGAFKWQDIYNELQTLNIPEIPKGVRDDDPYDIIDTSKATRILGLEYITLGKSVRDSIKVQLARKSQK</sequence>
<evidence type="ECO:0000256" key="1">
    <source>
        <dbReference type="ARBA" id="ARBA00023002"/>
    </source>
</evidence>
<dbReference type="InterPro" id="IPR036291">
    <property type="entry name" value="NAD(P)-bd_dom_sf"/>
</dbReference>
<dbReference type="InterPro" id="IPR050425">
    <property type="entry name" value="NAD(P)_dehydrat-like"/>
</dbReference>
<comment type="similarity">
    <text evidence="2">Belongs to the NAD(P)-dependent epimerase/dehydratase family. Dihydroflavonol-4-reductase subfamily.</text>
</comment>
<name>A0A167K8X4_CALVF</name>
<dbReference type="OrthoDB" id="2735536at2759"/>
<dbReference type="STRING" id="1330018.A0A167K8X4"/>
<dbReference type="Proteomes" id="UP000076738">
    <property type="component" value="Unassembled WGS sequence"/>
</dbReference>
<evidence type="ECO:0000256" key="2">
    <source>
        <dbReference type="ARBA" id="ARBA00023445"/>
    </source>
</evidence>
<dbReference type="InterPro" id="IPR001509">
    <property type="entry name" value="Epimerase_deHydtase"/>
</dbReference>
<protein>
    <submittedName>
        <fullName evidence="4">NAD(P)-binding protein</fullName>
    </submittedName>
</protein>
<dbReference type="EMBL" id="KV417295">
    <property type="protein sequence ID" value="KZO94395.1"/>
    <property type="molecule type" value="Genomic_DNA"/>
</dbReference>
<dbReference type="CDD" id="cd05227">
    <property type="entry name" value="AR_SDR_e"/>
    <property type="match status" value="1"/>
</dbReference>
<dbReference type="AlphaFoldDB" id="A0A167K8X4"/>
<dbReference type="PANTHER" id="PTHR10366">
    <property type="entry name" value="NAD DEPENDENT EPIMERASE/DEHYDRATASE"/>
    <property type="match status" value="1"/>
</dbReference>
<dbReference type="GO" id="GO:0016616">
    <property type="term" value="F:oxidoreductase activity, acting on the CH-OH group of donors, NAD or NADP as acceptor"/>
    <property type="evidence" value="ECO:0007669"/>
    <property type="project" value="TreeGrafter"/>
</dbReference>
<proteinExistence type="inferred from homology"/>
<reference evidence="4 5" key="1">
    <citation type="journal article" date="2016" name="Mol. Biol. Evol.">
        <title>Comparative Genomics of Early-Diverging Mushroom-Forming Fungi Provides Insights into the Origins of Lignocellulose Decay Capabilities.</title>
        <authorList>
            <person name="Nagy L.G."/>
            <person name="Riley R."/>
            <person name="Tritt A."/>
            <person name="Adam C."/>
            <person name="Daum C."/>
            <person name="Floudas D."/>
            <person name="Sun H."/>
            <person name="Yadav J.S."/>
            <person name="Pangilinan J."/>
            <person name="Larsson K.H."/>
            <person name="Matsuura K."/>
            <person name="Barry K."/>
            <person name="Labutti K."/>
            <person name="Kuo R."/>
            <person name="Ohm R.A."/>
            <person name="Bhattacharya S.S."/>
            <person name="Shirouzu T."/>
            <person name="Yoshinaga Y."/>
            <person name="Martin F.M."/>
            <person name="Grigoriev I.V."/>
            <person name="Hibbett D.S."/>
        </authorList>
    </citation>
    <scope>NUCLEOTIDE SEQUENCE [LARGE SCALE GENOMIC DNA]</scope>
    <source>
        <strain evidence="4 5">TUFC12733</strain>
    </source>
</reference>
<gene>
    <name evidence="4" type="ORF">CALVIDRAFT_517570</name>
</gene>
<keyword evidence="5" id="KW-1185">Reference proteome</keyword>
<accession>A0A167K8X4</accession>
<evidence type="ECO:0000259" key="3">
    <source>
        <dbReference type="Pfam" id="PF01370"/>
    </source>
</evidence>
<evidence type="ECO:0000313" key="5">
    <source>
        <dbReference type="Proteomes" id="UP000076738"/>
    </source>
</evidence>
<dbReference type="Gene3D" id="3.40.50.720">
    <property type="entry name" value="NAD(P)-binding Rossmann-like Domain"/>
    <property type="match status" value="1"/>
</dbReference>
<organism evidence="4 5">
    <name type="scientific">Calocera viscosa (strain TUFC12733)</name>
    <dbReference type="NCBI Taxonomy" id="1330018"/>
    <lineage>
        <taxon>Eukaryota</taxon>
        <taxon>Fungi</taxon>
        <taxon>Dikarya</taxon>
        <taxon>Basidiomycota</taxon>
        <taxon>Agaricomycotina</taxon>
        <taxon>Dacrymycetes</taxon>
        <taxon>Dacrymycetales</taxon>
        <taxon>Dacrymycetaceae</taxon>
        <taxon>Calocera</taxon>
    </lineage>
</organism>
<dbReference type="Pfam" id="PF01370">
    <property type="entry name" value="Epimerase"/>
    <property type="match status" value="1"/>
</dbReference>
<evidence type="ECO:0000313" key="4">
    <source>
        <dbReference type="EMBL" id="KZO94395.1"/>
    </source>
</evidence>
<keyword evidence="1" id="KW-0560">Oxidoreductase</keyword>
<dbReference type="PANTHER" id="PTHR10366:SF564">
    <property type="entry name" value="STEROL-4-ALPHA-CARBOXYLATE 3-DEHYDROGENASE, DECARBOXYLATING"/>
    <property type="match status" value="1"/>
</dbReference>